<feature type="binding site" evidence="5">
    <location>
        <begin position="11"/>
        <end position="16"/>
    </location>
    <ligand>
        <name>ATP</name>
        <dbReference type="ChEBI" id="CHEBI:30616"/>
    </ligand>
</feature>
<keyword evidence="2 5" id="KW-0547">Nucleotide-binding</keyword>
<comment type="catalytic activity">
    <reaction evidence="5">
        <text>3'-dephospho-CoA + ATP = ADP + CoA + H(+)</text>
        <dbReference type="Rhea" id="RHEA:18245"/>
        <dbReference type="ChEBI" id="CHEBI:15378"/>
        <dbReference type="ChEBI" id="CHEBI:30616"/>
        <dbReference type="ChEBI" id="CHEBI:57287"/>
        <dbReference type="ChEBI" id="CHEBI:57328"/>
        <dbReference type="ChEBI" id="CHEBI:456216"/>
        <dbReference type="EC" id="2.7.1.24"/>
    </reaction>
</comment>
<comment type="caution">
    <text evidence="7">The sequence shown here is derived from an EMBL/GenBank/DDBJ whole genome shotgun (WGS) entry which is preliminary data.</text>
</comment>
<dbReference type="SUPFAM" id="SSF52540">
    <property type="entry name" value="P-loop containing nucleoside triphosphate hydrolases"/>
    <property type="match status" value="1"/>
</dbReference>
<keyword evidence="3 5" id="KW-0067">ATP-binding</keyword>
<dbReference type="GO" id="GO:0015937">
    <property type="term" value="P:coenzyme A biosynthetic process"/>
    <property type="evidence" value="ECO:0007669"/>
    <property type="project" value="UniProtKB-UniRule"/>
</dbReference>
<dbReference type="EC" id="2.7.1.24" evidence="5 6"/>
<comment type="pathway">
    <text evidence="5">Cofactor biosynthesis; coenzyme A biosynthesis; CoA from (R)-pantothenate: step 5/5.</text>
</comment>
<comment type="similarity">
    <text evidence="1 5">Belongs to the CoaE family.</text>
</comment>
<comment type="function">
    <text evidence="5">Catalyzes the phosphorylation of the 3'-hydroxyl group of dephosphocoenzyme A to form coenzyme A.</text>
</comment>
<evidence type="ECO:0000256" key="1">
    <source>
        <dbReference type="ARBA" id="ARBA00009018"/>
    </source>
</evidence>
<dbReference type="Proteomes" id="UP000234914">
    <property type="component" value="Unassembled WGS sequence"/>
</dbReference>
<dbReference type="EMBL" id="PKJS01000004">
    <property type="protein sequence ID" value="PKZ69377.1"/>
    <property type="molecule type" value="Genomic_DNA"/>
</dbReference>
<keyword evidence="5 7" id="KW-0418">Kinase</keyword>
<dbReference type="GO" id="GO:0004140">
    <property type="term" value="F:dephospho-CoA kinase activity"/>
    <property type="evidence" value="ECO:0007669"/>
    <property type="project" value="UniProtKB-UniRule"/>
</dbReference>
<dbReference type="HAMAP" id="MF_00376">
    <property type="entry name" value="Dephospho_CoA_kinase"/>
    <property type="match status" value="1"/>
</dbReference>
<gene>
    <name evidence="5" type="primary">coaE</name>
    <name evidence="7" type="ORF">CYJ96_04275</name>
</gene>
<evidence type="ECO:0000313" key="8">
    <source>
        <dbReference type="Proteomes" id="UP000234914"/>
    </source>
</evidence>
<dbReference type="InterPro" id="IPR001977">
    <property type="entry name" value="Depp_CoAkinase"/>
</dbReference>
<dbReference type="Pfam" id="PF01121">
    <property type="entry name" value="CoaE"/>
    <property type="match status" value="1"/>
</dbReference>
<evidence type="ECO:0000256" key="4">
    <source>
        <dbReference type="ARBA" id="ARBA00022993"/>
    </source>
</evidence>
<evidence type="ECO:0000256" key="2">
    <source>
        <dbReference type="ARBA" id="ARBA00022741"/>
    </source>
</evidence>
<proteinExistence type="inferred from homology"/>
<reference evidence="7 8" key="1">
    <citation type="submission" date="2017-12" db="EMBL/GenBank/DDBJ databases">
        <title>Phylogenetic diversity of female urinary microbiome.</title>
        <authorList>
            <person name="Thomas-White K."/>
            <person name="Wolfe A.J."/>
        </authorList>
    </citation>
    <scope>NUCLEOTIDE SEQUENCE [LARGE SCALE GENOMIC DNA]</scope>
    <source>
        <strain evidence="7 8">UMB0416</strain>
    </source>
</reference>
<keyword evidence="4 5" id="KW-0173">Coenzyme A biosynthesis</keyword>
<accession>A0A2I1RJS1</accession>
<name>A0A2I1RJS1_FAUOS</name>
<keyword evidence="5" id="KW-0963">Cytoplasm</keyword>
<organism evidence="7 8">
    <name type="scientific">Faucicola osloensis</name>
    <name type="common">Moraxella osloensis</name>
    <dbReference type="NCBI Taxonomy" id="34062"/>
    <lineage>
        <taxon>Bacteria</taxon>
        <taxon>Pseudomonadati</taxon>
        <taxon>Pseudomonadota</taxon>
        <taxon>Gammaproteobacteria</taxon>
        <taxon>Moraxellales</taxon>
        <taxon>Moraxellaceae</taxon>
        <taxon>Faucicola</taxon>
    </lineage>
</organism>
<protein>
    <recommendedName>
        <fullName evidence="5 6">Dephospho-CoA kinase</fullName>
        <ecNumber evidence="5 6">2.7.1.24</ecNumber>
    </recommendedName>
    <alternativeName>
        <fullName evidence="5">Dephosphocoenzyme A kinase</fullName>
    </alternativeName>
</protein>
<dbReference type="PANTHER" id="PTHR10695:SF46">
    <property type="entry name" value="BIFUNCTIONAL COENZYME A SYNTHASE-RELATED"/>
    <property type="match status" value="1"/>
</dbReference>
<comment type="subcellular location">
    <subcellularLocation>
        <location evidence="5">Cytoplasm</location>
    </subcellularLocation>
</comment>
<dbReference type="CDD" id="cd02022">
    <property type="entry name" value="DPCK"/>
    <property type="match status" value="1"/>
</dbReference>
<evidence type="ECO:0000256" key="5">
    <source>
        <dbReference type="HAMAP-Rule" id="MF_00376"/>
    </source>
</evidence>
<keyword evidence="5" id="KW-0808">Transferase</keyword>
<dbReference type="GO" id="GO:0005524">
    <property type="term" value="F:ATP binding"/>
    <property type="evidence" value="ECO:0007669"/>
    <property type="project" value="UniProtKB-UniRule"/>
</dbReference>
<sequence length="202" mass="22296">MLVVGLTGGIGSGKSQVSRWFDAHGIVIIDADVLAREVVAKGSPTLKKIVAKFGDWVIDEAGELNRRAMREHVFGSVQALMDLEQITHPAIRSRAKELLRAAQSPYVILVAPLLLEASEAGLANLCDRILVVDSHESLQIERASQRDGQTPERIQNIMANQLSRHDRLRQADDIVDNNGSLDDLYLKLEQLHQKYLAMAGVN</sequence>
<dbReference type="Gene3D" id="3.40.50.300">
    <property type="entry name" value="P-loop containing nucleotide triphosphate hydrolases"/>
    <property type="match status" value="1"/>
</dbReference>
<evidence type="ECO:0000256" key="3">
    <source>
        <dbReference type="ARBA" id="ARBA00022840"/>
    </source>
</evidence>
<evidence type="ECO:0000313" key="7">
    <source>
        <dbReference type="EMBL" id="PKZ69377.1"/>
    </source>
</evidence>
<dbReference type="PANTHER" id="PTHR10695">
    <property type="entry name" value="DEPHOSPHO-COA KINASE-RELATED"/>
    <property type="match status" value="1"/>
</dbReference>
<dbReference type="UniPathway" id="UPA00241">
    <property type="reaction ID" value="UER00356"/>
</dbReference>
<dbReference type="PROSITE" id="PS51219">
    <property type="entry name" value="DPCK"/>
    <property type="match status" value="1"/>
</dbReference>
<dbReference type="GO" id="GO:0005737">
    <property type="term" value="C:cytoplasm"/>
    <property type="evidence" value="ECO:0007669"/>
    <property type="project" value="UniProtKB-SubCell"/>
</dbReference>
<evidence type="ECO:0000256" key="6">
    <source>
        <dbReference type="NCBIfam" id="TIGR00152"/>
    </source>
</evidence>
<dbReference type="InterPro" id="IPR027417">
    <property type="entry name" value="P-loop_NTPase"/>
</dbReference>
<dbReference type="AlphaFoldDB" id="A0A2I1RJS1"/>
<dbReference type="NCBIfam" id="TIGR00152">
    <property type="entry name" value="dephospho-CoA kinase"/>
    <property type="match status" value="1"/>
</dbReference>